<evidence type="ECO:0000256" key="1">
    <source>
        <dbReference type="SAM" id="MobiDB-lite"/>
    </source>
</evidence>
<name>A0A385E2E1_9VIRU</name>
<feature type="region of interest" description="Disordered" evidence="1">
    <location>
        <begin position="55"/>
        <end position="93"/>
    </location>
</feature>
<reference evidence="3 4" key="1">
    <citation type="submission" date="2018-07" db="EMBL/GenBank/DDBJ databases">
        <title>Uncovering a Universe of Circular DNA Viruses in Animal Metagenomes.</title>
        <authorList>
            <person name="Tisza M."/>
            <person name="Buck C."/>
            <person name="Pastrana D."/>
            <person name="Welch N."/>
            <person name="Peretti A."/>
        </authorList>
    </citation>
    <scope>NUCLEOTIDE SEQUENCE [LARGE SCALE GENOMIC DNA]</scope>
    <source>
        <strain evidence="3">Ctbb016</strain>
    </source>
</reference>
<evidence type="ECO:0000313" key="3">
    <source>
        <dbReference type="EMBL" id="AXQ65951.1"/>
    </source>
</evidence>
<dbReference type="KEGG" id="vg:80527547"/>
<dbReference type="EMBL" id="MH649017">
    <property type="protein sequence ID" value="AXQ65951.1"/>
    <property type="molecule type" value="Genomic_DNA"/>
</dbReference>
<sequence>MTHFLKNPLYNGRAMELQLMNATINCHDLCCGCMTPVLHLKEIINTFSYSPCPRTTGDGDDHHGDKETTDALEGLEDGELDRLFADDGEDATG</sequence>
<dbReference type="Proteomes" id="UP000289740">
    <property type="component" value="Segment"/>
</dbReference>
<dbReference type="RefSeq" id="YP_010790231.1">
    <property type="nucleotide sequence ID" value="NC_075373.1"/>
</dbReference>
<dbReference type="Pfam" id="PF02957">
    <property type="entry name" value="TT_ORF2-like"/>
    <property type="match status" value="1"/>
</dbReference>
<keyword evidence="4" id="KW-1185">Reference proteome</keyword>
<evidence type="ECO:0000259" key="2">
    <source>
        <dbReference type="Pfam" id="PF02957"/>
    </source>
</evidence>
<protein>
    <recommendedName>
        <fullName evidence="2">Hepatitis TT virus Orf2/Gyrovirus Vp2 N-terminal domain-containing protein</fullName>
    </recommendedName>
</protein>
<organism evidence="3 4">
    <name type="scientific">Anelloviridae sp</name>
    <dbReference type="NCBI Taxonomy" id="2055263"/>
    <lineage>
        <taxon>Viruses</taxon>
        <taxon>Monodnaviria</taxon>
        <taxon>Shotokuvirae</taxon>
        <taxon>Commensaviricota</taxon>
        <taxon>Cardeaviricetes</taxon>
        <taxon>Sanitavirales</taxon>
        <taxon>Anelloviridae</taxon>
    </lineage>
</organism>
<dbReference type="InterPro" id="IPR004118">
    <property type="entry name" value="HEV_TT_vir_Orf2/Gyrovir_Vp2_N"/>
</dbReference>
<dbReference type="GeneID" id="80527547"/>
<accession>A0A385E2E1</accession>
<feature type="domain" description="Hepatitis TT virus Orf2/Gyrovirus Vp2 N-terminal" evidence="2">
    <location>
        <begin position="15"/>
        <end position="61"/>
    </location>
</feature>
<evidence type="ECO:0000313" key="4">
    <source>
        <dbReference type="Proteomes" id="UP000289740"/>
    </source>
</evidence>
<feature type="compositionally biased region" description="Basic and acidic residues" evidence="1">
    <location>
        <begin position="57"/>
        <end position="69"/>
    </location>
</feature>
<proteinExistence type="predicted"/>